<dbReference type="EMBL" id="JAPDDT010000029">
    <property type="protein sequence ID" value="MCW1926531.1"/>
    <property type="molecule type" value="Genomic_DNA"/>
</dbReference>
<sequence length="316" mass="35768">MSFFSGFSGLGVVGRMAYLEAVLFQRQKVLLGLLSALGGEATAIDFQKLLFLFCREEEEEPSYEFVPHRYGCYSFTSVADRRKLQEKGWLEACEKTWRLAKPVSGLPHELNLRLHRFAKRNTGLRGDDLVRDTYNRYPQTAWRSEIKERVLGSQPDALRAIDDRRPSPGVAGLGTIGYEGKSLEAYLNALLNDGVTILCDVRRNPLSRKYGFSKTSLRTAVEALGLRYEHLPELGIASGERQELKTQADYDALFDRYEARELPKQGNAVSEIAGWIRQGERVALTCYELHPQQCHRHCVAEAVERELGPAFSARHL</sequence>
<dbReference type="PANTHER" id="PTHR39337">
    <property type="entry name" value="BLR5642 PROTEIN"/>
    <property type="match status" value="1"/>
</dbReference>
<accession>A0ABT3GSR4</accession>
<organism evidence="1 2">
    <name type="scientific">Luteolibacter arcticus</name>
    <dbReference type="NCBI Taxonomy" id="1581411"/>
    <lineage>
        <taxon>Bacteria</taxon>
        <taxon>Pseudomonadati</taxon>
        <taxon>Verrucomicrobiota</taxon>
        <taxon>Verrucomicrobiia</taxon>
        <taxon>Verrucomicrobiales</taxon>
        <taxon>Verrucomicrobiaceae</taxon>
        <taxon>Luteolibacter</taxon>
    </lineage>
</organism>
<comment type="caution">
    <text evidence="1">The sequence shown here is derived from an EMBL/GenBank/DDBJ whole genome shotgun (WGS) entry which is preliminary data.</text>
</comment>
<dbReference type="InterPro" id="IPR007438">
    <property type="entry name" value="DUF488"/>
</dbReference>
<dbReference type="Pfam" id="PF04343">
    <property type="entry name" value="DUF488"/>
    <property type="match status" value="1"/>
</dbReference>
<protein>
    <submittedName>
        <fullName evidence="1">DUF488 domain-containing protein</fullName>
    </submittedName>
</protein>
<name>A0ABT3GSR4_9BACT</name>
<dbReference type="RefSeq" id="WP_264490639.1">
    <property type="nucleotide sequence ID" value="NZ_JAPDDT010000029.1"/>
</dbReference>
<keyword evidence="2" id="KW-1185">Reference proteome</keyword>
<gene>
    <name evidence="1" type="ORF">OKA05_28525</name>
</gene>
<evidence type="ECO:0000313" key="1">
    <source>
        <dbReference type="EMBL" id="MCW1926531.1"/>
    </source>
</evidence>
<proteinExistence type="predicted"/>
<evidence type="ECO:0000313" key="2">
    <source>
        <dbReference type="Proteomes" id="UP001320876"/>
    </source>
</evidence>
<dbReference type="PANTHER" id="PTHR39337:SF1">
    <property type="entry name" value="BLR5642 PROTEIN"/>
    <property type="match status" value="1"/>
</dbReference>
<reference evidence="1 2" key="1">
    <citation type="submission" date="2022-10" db="EMBL/GenBank/DDBJ databases">
        <title>Luteolibacter arcticus strain CCTCC AB 2014275, whole genome shotgun sequencing project.</title>
        <authorList>
            <person name="Zhao G."/>
            <person name="Shen L."/>
        </authorList>
    </citation>
    <scope>NUCLEOTIDE SEQUENCE [LARGE SCALE GENOMIC DNA]</scope>
    <source>
        <strain evidence="1 2">CCTCC AB 2014275</strain>
    </source>
</reference>
<dbReference type="Proteomes" id="UP001320876">
    <property type="component" value="Unassembled WGS sequence"/>
</dbReference>